<reference evidence="3" key="1">
    <citation type="journal article" date="2019" name="Int. J. Syst. Evol. Microbiol.">
        <title>The Global Catalogue of Microorganisms (GCM) 10K type strain sequencing project: providing services to taxonomists for standard genome sequencing and annotation.</title>
        <authorList>
            <consortium name="The Broad Institute Genomics Platform"/>
            <consortium name="The Broad Institute Genome Sequencing Center for Infectious Disease"/>
            <person name="Wu L."/>
            <person name="Ma J."/>
        </authorList>
    </citation>
    <scope>NUCLEOTIDE SEQUENCE [LARGE SCALE GENOMIC DNA]</scope>
    <source>
        <strain evidence="3">ZS-22-S1</strain>
    </source>
</reference>
<evidence type="ECO:0000313" key="2">
    <source>
        <dbReference type="EMBL" id="MFC4859470.1"/>
    </source>
</evidence>
<accession>A0ABV9SCS7</accession>
<name>A0ABV9SCS7_9PSEU</name>
<sequence length="439" mass="48225">MVEPNKLLRSARERTESPRSPGQPMSRAELAEQVNAWIYDNTERRRVVVLDANYVGKLERGLVKWPQDDYRAALRAVLGARTDTDLGFRRPTRSLATVANVDRKDFLRAALGVTVGAAARPLVDLLKTHEPVPVPSFVGPTEIQGIRQTALVFGTWDHTYGGGLVREAVAAQLRYSAQLLNARCAERHRNDLYSAVGYLGHTAGFMAFDAYAHDDARSMFQFALACAEEATDWHLRAKILSSMARQAIWCGDPDDGLTLVELAMVRADRLTPTERAMLLSARARALAKLRRTQETLTTIGMADEEFSHAEPANDPDWMRYYDTAQHRGDTGHALWDIAMTGKFVSEATERLAQAVAGHTDAYARSRAISGIKLASLTMAAGDPDEAGAIGQRALTSAGKIRSRRAADDLRQLRSLAAPHDRIDEVAALCHAIGERVANA</sequence>
<organism evidence="2 3">
    <name type="scientific">Actinophytocola glycyrrhizae</name>
    <dbReference type="NCBI Taxonomy" id="2044873"/>
    <lineage>
        <taxon>Bacteria</taxon>
        <taxon>Bacillati</taxon>
        <taxon>Actinomycetota</taxon>
        <taxon>Actinomycetes</taxon>
        <taxon>Pseudonocardiales</taxon>
        <taxon>Pseudonocardiaceae</taxon>
    </lineage>
</organism>
<gene>
    <name evidence="2" type="ORF">ACFPCV_38760</name>
</gene>
<keyword evidence="3" id="KW-1185">Reference proteome</keyword>
<dbReference type="Gene3D" id="1.25.40.10">
    <property type="entry name" value="Tetratricopeptide repeat domain"/>
    <property type="match status" value="1"/>
</dbReference>
<proteinExistence type="predicted"/>
<evidence type="ECO:0000313" key="3">
    <source>
        <dbReference type="Proteomes" id="UP001595859"/>
    </source>
</evidence>
<protein>
    <submittedName>
        <fullName evidence="2">XRE family transcriptional regulator</fullName>
    </submittedName>
</protein>
<feature type="region of interest" description="Disordered" evidence="1">
    <location>
        <begin position="1"/>
        <end position="26"/>
    </location>
</feature>
<dbReference type="EMBL" id="JBHSIS010000035">
    <property type="protein sequence ID" value="MFC4859470.1"/>
    <property type="molecule type" value="Genomic_DNA"/>
</dbReference>
<evidence type="ECO:0000256" key="1">
    <source>
        <dbReference type="SAM" id="MobiDB-lite"/>
    </source>
</evidence>
<comment type="caution">
    <text evidence="2">The sequence shown here is derived from an EMBL/GenBank/DDBJ whole genome shotgun (WGS) entry which is preliminary data.</text>
</comment>
<dbReference type="InterPro" id="IPR011990">
    <property type="entry name" value="TPR-like_helical_dom_sf"/>
</dbReference>
<dbReference type="Proteomes" id="UP001595859">
    <property type="component" value="Unassembled WGS sequence"/>
</dbReference>
<dbReference type="RefSeq" id="WP_378062567.1">
    <property type="nucleotide sequence ID" value="NZ_JBHSIS010000035.1"/>
</dbReference>